<evidence type="ECO:0000313" key="3">
    <source>
        <dbReference type="Proteomes" id="UP000198992"/>
    </source>
</evidence>
<feature type="coiled-coil region" evidence="1">
    <location>
        <begin position="262"/>
        <end position="289"/>
    </location>
</feature>
<name>A0A1H4NTN4_9BRAD</name>
<evidence type="ECO:0000256" key="1">
    <source>
        <dbReference type="SAM" id="Coils"/>
    </source>
</evidence>
<dbReference type="Proteomes" id="UP000198992">
    <property type="component" value="Unassembled WGS sequence"/>
</dbReference>
<dbReference type="AlphaFoldDB" id="A0A1H4NTN4"/>
<organism evidence="2 3">
    <name type="scientific">Bradyrhizobium erythrophlei</name>
    <dbReference type="NCBI Taxonomy" id="1437360"/>
    <lineage>
        <taxon>Bacteria</taxon>
        <taxon>Pseudomonadati</taxon>
        <taxon>Pseudomonadota</taxon>
        <taxon>Alphaproteobacteria</taxon>
        <taxon>Hyphomicrobiales</taxon>
        <taxon>Nitrobacteraceae</taxon>
        <taxon>Bradyrhizobium</taxon>
    </lineage>
</organism>
<keyword evidence="1" id="KW-0175">Coiled coil</keyword>
<evidence type="ECO:0000313" key="2">
    <source>
        <dbReference type="EMBL" id="SEB98168.1"/>
    </source>
</evidence>
<reference evidence="2 3" key="1">
    <citation type="submission" date="2016-10" db="EMBL/GenBank/DDBJ databases">
        <authorList>
            <person name="de Groot N.N."/>
        </authorList>
    </citation>
    <scope>NUCLEOTIDE SEQUENCE [LARGE SCALE GENOMIC DNA]</scope>
    <source>
        <strain evidence="2 3">MT12</strain>
    </source>
</reference>
<sequence>MQQVDLIAAKAAKATERRALAILAYDNATANPDGANWRGIADLLRLALPAQKAGSGAAKIPDGAADPWADYVIPASATKKLGKSPIIVVTFACGAVVRAPAVSLPGKPVNIGRGLRVAFAFYRARIAREFGKASAIGSDCVAVPSIISAICDATGAEYPAEECNARTAEYRRGRFDHVALSAEASALPETAEAGGLTRADFYRGHYLIASAEAEILAGADEERAAELGAQIADYRSRLGGMAWLEIEARRRAIVRAAEAEAKAAAKAEAEAGRRAEQEAEARAAAAKAEAEAPRLRLVADNSAGVETAAASLPDTADSLPVAPAPNSAAPIPVAPSRAARFLASSSLGAPRPSLPVAPLCAIRAS</sequence>
<protein>
    <submittedName>
        <fullName evidence="2">Uncharacterized protein</fullName>
    </submittedName>
</protein>
<dbReference type="EMBL" id="FNTH01000001">
    <property type="protein sequence ID" value="SEB98168.1"/>
    <property type="molecule type" value="Genomic_DNA"/>
</dbReference>
<proteinExistence type="predicted"/>
<accession>A0A1H4NTN4</accession>
<gene>
    <name evidence="2" type="ORF">SAMN05444164_0717</name>
</gene>